<gene>
    <name evidence="2" type="ORF">DSTB1V02_LOCUS15402</name>
</gene>
<keyword evidence="3" id="KW-1185">Reference proteome</keyword>
<keyword evidence="1" id="KW-0472">Membrane</keyword>
<dbReference type="Proteomes" id="UP000677054">
    <property type="component" value="Unassembled WGS sequence"/>
</dbReference>
<dbReference type="OrthoDB" id="413079at2759"/>
<sequence length="80" mass="8341">MTTVIVSSTVGGQLTIPVLIGNGLSRDCLGTVGGLFWGLLQLMETSGPGSFLVVTFFLCFISLLAFAALWVVGFSVVKDA</sequence>
<accession>A0A7R9FUN6</accession>
<evidence type="ECO:0000313" key="3">
    <source>
        <dbReference type="Proteomes" id="UP000677054"/>
    </source>
</evidence>
<keyword evidence="1" id="KW-1133">Transmembrane helix</keyword>
<dbReference type="EMBL" id="LR943670">
    <property type="protein sequence ID" value="CAD7255657.1"/>
    <property type="molecule type" value="Genomic_DNA"/>
</dbReference>
<feature type="non-terminal residue" evidence="2">
    <location>
        <position position="80"/>
    </location>
</feature>
<proteinExistence type="predicted"/>
<name>A0A7R9FUN6_9CRUS</name>
<evidence type="ECO:0000313" key="2">
    <source>
        <dbReference type="EMBL" id="CAD7255657.1"/>
    </source>
</evidence>
<dbReference type="EMBL" id="CAJPEV010044152">
    <property type="protein sequence ID" value="CAG0910189.1"/>
    <property type="molecule type" value="Genomic_DNA"/>
</dbReference>
<protein>
    <submittedName>
        <fullName evidence="2">Uncharacterized protein</fullName>
    </submittedName>
</protein>
<keyword evidence="1" id="KW-0812">Transmembrane</keyword>
<reference evidence="2" key="1">
    <citation type="submission" date="2020-11" db="EMBL/GenBank/DDBJ databases">
        <authorList>
            <person name="Tran Van P."/>
        </authorList>
    </citation>
    <scope>NUCLEOTIDE SEQUENCE</scope>
</reference>
<organism evidence="2">
    <name type="scientific">Darwinula stevensoni</name>
    <dbReference type="NCBI Taxonomy" id="69355"/>
    <lineage>
        <taxon>Eukaryota</taxon>
        <taxon>Metazoa</taxon>
        <taxon>Ecdysozoa</taxon>
        <taxon>Arthropoda</taxon>
        <taxon>Crustacea</taxon>
        <taxon>Oligostraca</taxon>
        <taxon>Ostracoda</taxon>
        <taxon>Podocopa</taxon>
        <taxon>Podocopida</taxon>
        <taxon>Darwinulocopina</taxon>
        <taxon>Darwinuloidea</taxon>
        <taxon>Darwinulidae</taxon>
        <taxon>Darwinula</taxon>
    </lineage>
</organism>
<dbReference type="AlphaFoldDB" id="A0A7R9FUN6"/>
<feature type="transmembrane region" description="Helical" evidence="1">
    <location>
        <begin position="51"/>
        <end position="77"/>
    </location>
</feature>
<evidence type="ECO:0000256" key="1">
    <source>
        <dbReference type="SAM" id="Phobius"/>
    </source>
</evidence>